<proteinExistence type="predicted"/>
<evidence type="ECO:0000313" key="2">
    <source>
        <dbReference type="EMBL" id="OXA64255.1"/>
    </source>
</evidence>
<accession>A0A226F389</accession>
<evidence type="ECO:0000256" key="1">
    <source>
        <dbReference type="SAM" id="SignalP"/>
    </source>
</evidence>
<dbReference type="InterPro" id="IPR011050">
    <property type="entry name" value="Pectin_lyase_fold/virulence"/>
</dbReference>
<feature type="chain" id="PRO_5012782090" description="Right handed beta helix domain-containing protein" evidence="1">
    <location>
        <begin position="23"/>
        <end position="285"/>
    </location>
</feature>
<keyword evidence="1" id="KW-0732">Signal</keyword>
<dbReference type="SUPFAM" id="SSF51126">
    <property type="entry name" value="Pectin lyase-like"/>
    <property type="match status" value="1"/>
</dbReference>
<feature type="signal peptide" evidence="1">
    <location>
        <begin position="1"/>
        <end position="22"/>
    </location>
</feature>
<keyword evidence="3" id="KW-1185">Reference proteome</keyword>
<dbReference type="InterPro" id="IPR012334">
    <property type="entry name" value="Pectin_lyas_fold"/>
</dbReference>
<comment type="caution">
    <text evidence="2">The sequence shown here is derived from an EMBL/GenBank/DDBJ whole genome shotgun (WGS) entry which is preliminary data.</text>
</comment>
<dbReference type="Proteomes" id="UP000198287">
    <property type="component" value="Unassembled WGS sequence"/>
</dbReference>
<organism evidence="2 3">
    <name type="scientific">Folsomia candida</name>
    <name type="common">Springtail</name>
    <dbReference type="NCBI Taxonomy" id="158441"/>
    <lineage>
        <taxon>Eukaryota</taxon>
        <taxon>Metazoa</taxon>
        <taxon>Ecdysozoa</taxon>
        <taxon>Arthropoda</taxon>
        <taxon>Hexapoda</taxon>
        <taxon>Collembola</taxon>
        <taxon>Entomobryomorpha</taxon>
        <taxon>Isotomoidea</taxon>
        <taxon>Isotomidae</taxon>
        <taxon>Proisotominae</taxon>
        <taxon>Folsomia</taxon>
    </lineage>
</organism>
<sequence>MNPIHISVHVFVLCFVWAPCLGKEFKPESSSELQTALNSANPGDTIQLQAMDYHGDFLMQRSGDKIHPIKILGTENDDGSSGTGLVGNTTTLFLKGDHYIVRTLNITGIEEGLYLEGNHNSAESLAFYGLKQAILVEGTHNVFGSISLSDIEDGIFVRGSDNKFRDISMNNATSGIIIESGDRTRLHNMAIHDSEGKILSLVLNEGTCCGRVSNTIYDGLVEIKGNGYNFRSTVANGAINIVGCNNNFGRSVFGRTFFTKECENKMVTSNIYHFPQDKPTTLQTL</sequence>
<evidence type="ECO:0008006" key="4">
    <source>
        <dbReference type="Google" id="ProtNLM"/>
    </source>
</evidence>
<dbReference type="Gene3D" id="2.160.20.10">
    <property type="entry name" value="Single-stranded right-handed beta-helix, Pectin lyase-like"/>
    <property type="match status" value="1"/>
</dbReference>
<dbReference type="AlphaFoldDB" id="A0A226F389"/>
<protein>
    <recommendedName>
        <fullName evidence="4">Right handed beta helix domain-containing protein</fullName>
    </recommendedName>
</protein>
<name>A0A226F389_FOLCA</name>
<gene>
    <name evidence="2" type="ORF">Fcan01_03745</name>
</gene>
<dbReference type="EMBL" id="LNIX01000001">
    <property type="protein sequence ID" value="OXA64255.1"/>
    <property type="molecule type" value="Genomic_DNA"/>
</dbReference>
<reference evidence="2 3" key="1">
    <citation type="submission" date="2015-12" db="EMBL/GenBank/DDBJ databases">
        <title>The genome of Folsomia candida.</title>
        <authorList>
            <person name="Faddeeva A."/>
            <person name="Derks M.F."/>
            <person name="Anvar Y."/>
            <person name="Smit S."/>
            <person name="Van Straalen N."/>
            <person name="Roelofs D."/>
        </authorList>
    </citation>
    <scope>NUCLEOTIDE SEQUENCE [LARGE SCALE GENOMIC DNA]</scope>
    <source>
        <strain evidence="2 3">VU population</strain>
        <tissue evidence="2">Whole body</tissue>
    </source>
</reference>
<evidence type="ECO:0000313" key="3">
    <source>
        <dbReference type="Proteomes" id="UP000198287"/>
    </source>
</evidence>